<proteinExistence type="inferred from homology"/>
<evidence type="ECO:0000313" key="6">
    <source>
        <dbReference type="EMBL" id="KAG9395083.1"/>
    </source>
</evidence>
<dbReference type="AlphaFoldDB" id="A0A8J6AVA4"/>
<evidence type="ECO:0000256" key="1">
    <source>
        <dbReference type="ARBA" id="ARBA00009176"/>
    </source>
</evidence>
<dbReference type="Proteomes" id="UP000717585">
    <property type="component" value="Unassembled WGS sequence"/>
</dbReference>
<keyword evidence="3" id="KW-0326">Glycosidase</keyword>
<evidence type="ECO:0000259" key="4">
    <source>
        <dbReference type="Pfam" id="PF01156"/>
    </source>
</evidence>
<evidence type="ECO:0000256" key="2">
    <source>
        <dbReference type="ARBA" id="ARBA00022801"/>
    </source>
</evidence>
<protein>
    <submittedName>
        <fullName evidence="6">Inosine-uridine preferring nucleoside hydrolase</fullName>
    </submittedName>
</protein>
<reference evidence="6" key="1">
    <citation type="submission" date="2021-05" db="EMBL/GenBank/DDBJ databases">
        <title>A free-living protist that lacks canonical eukaryotic 1 DNA replication and segregation systems.</title>
        <authorList>
            <person name="Salas-Leiva D.E."/>
            <person name="Tromer E.C."/>
            <person name="Curtis B.A."/>
            <person name="Jerlstrom-Hultqvist J."/>
            <person name="Kolisko M."/>
            <person name="Yi Z."/>
            <person name="Salas-Leiva J.S."/>
            <person name="Gallot-Lavallee L."/>
            <person name="Kops G.J.P.L."/>
            <person name="Archibald J.M."/>
            <person name="Simpson A.G.B."/>
            <person name="Roger A.J."/>
        </authorList>
    </citation>
    <scope>NUCLEOTIDE SEQUENCE</scope>
    <source>
        <strain evidence="6">BICM</strain>
    </source>
</reference>
<evidence type="ECO:0000313" key="5">
    <source>
        <dbReference type="EMBL" id="KAG9391918.1"/>
    </source>
</evidence>
<evidence type="ECO:0000256" key="3">
    <source>
        <dbReference type="ARBA" id="ARBA00023295"/>
    </source>
</evidence>
<dbReference type="Gene3D" id="3.90.245.10">
    <property type="entry name" value="Ribonucleoside hydrolase-like"/>
    <property type="match status" value="1"/>
</dbReference>
<dbReference type="PANTHER" id="PTHR12304">
    <property type="entry name" value="INOSINE-URIDINE PREFERRING NUCLEOSIDE HYDROLASE"/>
    <property type="match status" value="1"/>
</dbReference>
<dbReference type="EMBL" id="JAHDYR010000044">
    <property type="protein sequence ID" value="KAG9391918.1"/>
    <property type="molecule type" value="Genomic_DNA"/>
</dbReference>
<keyword evidence="2 6" id="KW-0378">Hydrolase</keyword>
<dbReference type="Pfam" id="PF01156">
    <property type="entry name" value="IU_nuc_hydro"/>
    <property type="match status" value="1"/>
</dbReference>
<sequence>MFSTSDNQEKRAEFSVSVQEEGRKASSQTMVFFSATNEIELISSTRQTTLRRTRVPENFIESAKIGYSFPLFGREICITAALNAEARTVCSVEGEDLSTVPMWLDCDPGHDDMLAIMLAVHHPGISLIGISTVQGNQTLAKVTDNAARSLFLAGAKRDVIPGSTDPILRAPQQCAEIHGESGLGGLTSAFWDTVDFDPEPMIIRPESPFAEIAQRIISASKARSCRVKLVATGAQTNIAILLKAFPELKKHIEVVFMGGTYNMGNTGSFSEFNIQCDPEAAAIVAASGVPVTMVPLDVTHTVTITEAVKTQMAEGMGATKLHDVLVKLLGFFEETYREVFHFDHPPVHDPCAVLFAVAPELFETKAVHLAVETQGMCAGATCCDMYGFQKQEPNATVCTKLDVPAFWDAMIAALARANKLCPLN</sequence>
<comment type="caution">
    <text evidence="6">The sequence shown here is derived from an EMBL/GenBank/DDBJ whole genome shotgun (WGS) entry which is preliminary data.</text>
</comment>
<dbReference type="CDD" id="cd02651">
    <property type="entry name" value="nuc_hydro_IU_UC_XIUA"/>
    <property type="match status" value="1"/>
</dbReference>
<feature type="domain" description="Inosine/uridine-preferring nucleoside hydrolase" evidence="4">
    <location>
        <begin position="102"/>
        <end position="408"/>
    </location>
</feature>
<dbReference type="SUPFAM" id="SSF53590">
    <property type="entry name" value="Nucleoside hydrolase"/>
    <property type="match status" value="1"/>
</dbReference>
<organism evidence="6 7">
    <name type="scientific">Carpediemonas membranifera</name>
    <dbReference type="NCBI Taxonomy" id="201153"/>
    <lineage>
        <taxon>Eukaryota</taxon>
        <taxon>Metamonada</taxon>
        <taxon>Carpediemonas-like organisms</taxon>
        <taxon>Carpediemonas</taxon>
    </lineage>
</organism>
<keyword evidence="7" id="KW-1185">Reference proteome</keyword>
<dbReference type="InterPro" id="IPR023186">
    <property type="entry name" value="IUNH"/>
</dbReference>
<dbReference type="GO" id="GO:0006152">
    <property type="term" value="P:purine nucleoside catabolic process"/>
    <property type="evidence" value="ECO:0007669"/>
    <property type="project" value="TreeGrafter"/>
</dbReference>
<evidence type="ECO:0000313" key="7">
    <source>
        <dbReference type="Proteomes" id="UP000717585"/>
    </source>
</evidence>
<dbReference type="EMBL" id="JAHDYR010000012">
    <property type="protein sequence ID" value="KAG9395083.1"/>
    <property type="molecule type" value="Genomic_DNA"/>
</dbReference>
<dbReference type="GO" id="GO:0005829">
    <property type="term" value="C:cytosol"/>
    <property type="evidence" value="ECO:0007669"/>
    <property type="project" value="TreeGrafter"/>
</dbReference>
<dbReference type="OrthoDB" id="432381at2759"/>
<name>A0A8J6AVA4_9EUKA</name>
<dbReference type="InterPro" id="IPR001910">
    <property type="entry name" value="Inosine/uridine_hydrolase_dom"/>
</dbReference>
<dbReference type="InterPro" id="IPR036452">
    <property type="entry name" value="Ribo_hydro-like"/>
</dbReference>
<dbReference type="GO" id="GO:0008477">
    <property type="term" value="F:purine nucleosidase activity"/>
    <property type="evidence" value="ECO:0007669"/>
    <property type="project" value="TreeGrafter"/>
</dbReference>
<dbReference type="PANTHER" id="PTHR12304:SF59">
    <property type="entry name" value="INOSINE-URIDINE PREFERRING NUCLEOSIDE HYDROLASE FAMILY PROTEIN"/>
    <property type="match status" value="1"/>
</dbReference>
<comment type="similarity">
    <text evidence="1">Belongs to the IUNH family.</text>
</comment>
<accession>A0A8J6AVA4</accession>
<gene>
    <name evidence="6" type="ORF">J8273_0299</name>
    <name evidence="5" type="ORF">J8273_6809</name>
</gene>